<dbReference type="Proteomes" id="UP000504635">
    <property type="component" value="Unplaced"/>
</dbReference>
<feature type="compositionally biased region" description="Basic and acidic residues" evidence="1">
    <location>
        <begin position="1584"/>
        <end position="1613"/>
    </location>
</feature>
<feature type="compositionally biased region" description="Basic residues" evidence="1">
    <location>
        <begin position="1718"/>
        <end position="1748"/>
    </location>
</feature>
<feature type="compositionally biased region" description="Basic residues" evidence="1">
    <location>
        <begin position="541"/>
        <end position="556"/>
    </location>
</feature>
<feature type="compositionally biased region" description="Low complexity" evidence="1">
    <location>
        <begin position="40"/>
        <end position="53"/>
    </location>
</feature>
<gene>
    <name evidence="3" type="primary">LOC115878190</name>
</gene>
<accession>A0A6J2XH63</accession>
<feature type="compositionally biased region" description="Basic residues" evidence="1">
    <location>
        <begin position="486"/>
        <end position="500"/>
    </location>
</feature>
<evidence type="ECO:0000256" key="1">
    <source>
        <dbReference type="SAM" id="MobiDB-lite"/>
    </source>
</evidence>
<dbReference type="KEGG" id="soy:115878190"/>
<feature type="region of interest" description="Disordered" evidence="1">
    <location>
        <begin position="647"/>
        <end position="710"/>
    </location>
</feature>
<feature type="compositionally biased region" description="Basic and acidic residues" evidence="1">
    <location>
        <begin position="647"/>
        <end position="691"/>
    </location>
</feature>
<feature type="region of interest" description="Disordered" evidence="1">
    <location>
        <begin position="364"/>
        <end position="425"/>
    </location>
</feature>
<dbReference type="OrthoDB" id="6779263at2759"/>
<dbReference type="GeneID" id="115878190"/>
<evidence type="ECO:0000313" key="3">
    <source>
        <dbReference type="RefSeq" id="XP_030750461.1"/>
    </source>
</evidence>
<feature type="region of interest" description="Disordered" evidence="1">
    <location>
        <begin position="1566"/>
        <end position="1613"/>
    </location>
</feature>
<feature type="compositionally biased region" description="Pro residues" evidence="1">
    <location>
        <begin position="1763"/>
        <end position="1778"/>
    </location>
</feature>
<dbReference type="PANTHER" id="PTHR48125">
    <property type="entry name" value="LP07818P1"/>
    <property type="match status" value="1"/>
</dbReference>
<sequence>MENEKGKDINEQFYLDIPLYSSKELAQESSISDLQECGSDDLNNSSVDSPSSKHSPKTSLLAKRRLQAYSNINRFKKEEKNESSPVGKPVKQSPKKSKKTLYPHDIARAVIRDIEELKRAGYGAPPQSPTLIPMEVVPVVRIKPESNSFSSDVDEDRLLFKKREIKCRNIRKADSERRSPSPKSSSSKRAKEQDQQVKKPHKQYPKNWEEYAELNLNPEKDIYLKSRFFQRPRDKRYDLKKYFNFQAPSPPIEIFRSHSISGDFTFIPFAHLRSTVSKPQVLYSTNHKTTPPGLINKNQLFSFIPEERKKIIEQLYKGSRIQPSTKKITVRKWYPKNWRKFNYSEAKLLESSVGLSFLQSYSDEEDDNENLNVSNTEELEDEQCTPPLRNNLENSLSTTPERTLSSLDNKSNKDESENLDPDNDWKINLADLDENFVEKSDDLEEEYIKTKMELEQLEASLKQSSKDYPSENEELVVPEKKTKKEKDKKKLQKRKKKPKKEVKNKSERKEKKNKEKKKYKSRKNFEITDEDEENKDEVRATKAKKKKKSESSKKKKELSPGEESISSPKENYEEDIMFFTNRFDKANEDLVKKTKNKHVAFINLEELITSQKEDIDIIPKKQDIFMAEEKKEDDVKPVEVKVDLLKKNEEYLRNQEKNKSVSKHDSKEKVQPEKAIVSEKSDLEDSKSENKQDEEEMDENNHEIPVQLYESVDDSVKKVPDWEKIKTKRKRHISDRVQSRKSSKDLSPIAIEIGEDLIDVTNIKKEPFCEEDESFDQQKRLKLTNTSWESDDESVEIQSRDLNTRTSNRADAFSFEIPLNIQHFTRRDIKVDPDSFDIDISADKSNQQEANSEVVEQQKRKPEDSLPVVTKRRRWDSKTSDSNVDSPVIKTDTPDILSLEDSNLNSSVKLEDEYEEFMKAVTGSEKNDLETSLDSSVSIVEETTLTKITPSEEGVGTNSNSSSFVQVVTNIEEVPVETIVIPDIPTIQIPLPPTSEPSRPVPVPSPKLEPQTIIDLNKPLINLSLSANVTQNITISLPTTVTSFTAPVTSGIDISKTSFEISAPISKETLVSVNEVPVTVTAQNFDTEVQKEAFVPVQEESPGKKIVFTGLTLPSKRQLMNNSALNFDDSDSNDNSTFEEQKRKKLEALIEDNKREVQIEEKRKRSELEFDRQQREHWSTPGFKDDRKSTPVRSRRESSPGRRRSSPGKNRRESPGRRRSPPPRKRSPRRRESPKRRSPPRRRTPMRRSVSPRKRPSVSPKRRRSPSPARRDGHRRSISPRDRRSSPRRHGNAKRSSTPKSNRRERTPPRHEDTPQRRRSPRRSKTSPVHEVSSSFGDLKRSVADSTISDDQLPQSTTSEDYNMSAHLQNKLMDRDYDSPKRISLDDRINQVLGYNNVNESSPKPITTITSTGYDYGNVQHNQHHQQQQQYGNYQLNNDPYGVKDQVAPVMMGQQASRNMGQSCFKQVGNVLQIVPSEDLTNIPVPDYSQNVNIQCMPTMPPVPPMYEQKNTPANIDIKPQVVQVGNVLQIVPRELVPIKTVPPPPPVQHTEVKLEPSQIIVDMQRPSTSADKPSAESAMLQKVAERRAEREKRRQEKENRRMEKDKRRKEKEKIKMDKMKIRTENMIKKALELEQEEADGDTDILGEKPIQWPPLLVGHTVLKEAGKSILLKSRSRKHEEKNTGERKLKTVQFADGIRPGEGTSPSAGEELSSPPPPKKKLPKEKRYKKTKFNKKTAKKKVKVKVIKKPVPPPEDSDSEDNLPPPSPPPGSPPPHVFPPRIKVNAINNVPAPYLATILQSGPPPTQLPQPQQFQSNMYRPSLPLIMAPPLPPQVLPSPVVGSVSQALPSRIPTVTSVPSPHHPPLTAHHPPPSPHHPPPSPHHPPPSPHHPPPTHYHPGALPPTSIVNTNHHHHSLGPYGHSRHY</sequence>
<keyword evidence="2" id="KW-1185">Reference proteome</keyword>
<feature type="region of interest" description="Disordered" evidence="1">
    <location>
        <begin position="1163"/>
        <end position="1363"/>
    </location>
</feature>
<organism evidence="2 3">
    <name type="scientific">Sitophilus oryzae</name>
    <name type="common">Rice weevil</name>
    <name type="synonym">Curculio oryzae</name>
    <dbReference type="NCBI Taxonomy" id="7048"/>
    <lineage>
        <taxon>Eukaryota</taxon>
        <taxon>Metazoa</taxon>
        <taxon>Ecdysozoa</taxon>
        <taxon>Arthropoda</taxon>
        <taxon>Hexapoda</taxon>
        <taxon>Insecta</taxon>
        <taxon>Pterygota</taxon>
        <taxon>Neoptera</taxon>
        <taxon>Endopterygota</taxon>
        <taxon>Coleoptera</taxon>
        <taxon>Polyphaga</taxon>
        <taxon>Cucujiformia</taxon>
        <taxon>Curculionidae</taxon>
        <taxon>Dryophthorinae</taxon>
        <taxon>Sitophilus</taxon>
    </lineage>
</organism>
<feature type="compositionally biased region" description="Basic and acidic residues" evidence="1">
    <location>
        <begin position="501"/>
        <end position="513"/>
    </location>
</feature>
<protein>
    <submittedName>
        <fullName evidence="3">LOW QUALITY PROTEIN: titin-like</fullName>
    </submittedName>
</protein>
<feature type="compositionally biased region" description="Basic and acidic residues" evidence="1">
    <location>
        <begin position="1163"/>
        <end position="1200"/>
    </location>
</feature>
<feature type="compositionally biased region" description="Basic and acidic residues" evidence="1">
    <location>
        <begin position="1302"/>
        <end position="1316"/>
    </location>
</feature>
<feature type="region of interest" description="Disordered" evidence="1">
    <location>
        <begin position="28"/>
        <end position="104"/>
    </location>
</feature>
<feature type="compositionally biased region" description="Low complexity" evidence="1">
    <location>
        <begin position="83"/>
        <end position="92"/>
    </location>
</feature>
<feature type="region of interest" description="Disordered" evidence="1">
    <location>
        <begin position="460"/>
        <end position="571"/>
    </location>
</feature>
<feature type="compositionally biased region" description="Pro residues" evidence="1">
    <location>
        <begin position="1870"/>
        <end position="1896"/>
    </location>
</feature>
<feature type="compositionally biased region" description="Polar residues" evidence="1">
    <location>
        <begin position="1344"/>
        <end position="1363"/>
    </location>
</feature>
<feature type="region of interest" description="Disordered" evidence="1">
    <location>
        <begin position="838"/>
        <end position="889"/>
    </location>
</feature>
<feature type="compositionally biased region" description="Basic residues" evidence="1">
    <location>
        <begin position="1911"/>
        <end position="1926"/>
    </location>
</feature>
<proteinExistence type="predicted"/>
<reference evidence="3" key="1">
    <citation type="submission" date="2025-08" db="UniProtKB">
        <authorList>
            <consortium name="RefSeq"/>
        </authorList>
    </citation>
    <scope>IDENTIFICATION</scope>
    <source>
        <tissue evidence="3">Gonads</tissue>
    </source>
</reference>
<name>A0A6J2XH63_SITOR</name>
<feature type="compositionally biased region" description="Basic and acidic residues" evidence="1">
    <location>
        <begin position="1678"/>
        <end position="1689"/>
    </location>
</feature>
<feature type="compositionally biased region" description="Basic residues" evidence="1">
    <location>
        <begin position="1217"/>
        <end position="1265"/>
    </location>
</feature>
<feature type="region of interest" description="Disordered" evidence="1">
    <location>
        <begin position="1671"/>
        <end position="1782"/>
    </location>
</feature>
<dbReference type="InParanoid" id="A0A6J2XH63"/>
<feature type="region of interest" description="Disordered" evidence="1">
    <location>
        <begin position="1852"/>
        <end position="1926"/>
    </location>
</feature>
<dbReference type="PANTHER" id="PTHR48125:SF12">
    <property type="entry name" value="AT HOOK TRANSCRIPTION FACTOR FAMILY-RELATED"/>
    <property type="match status" value="1"/>
</dbReference>
<dbReference type="RefSeq" id="XP_030750461.1">
    <property type="nucleotide sequence ID" value="XM_030894601.1"/>
</dbReference>
<feature type="compositionally biased region" description="Polar residues" evidence="1">
    <location>
        <begin position="391"/>
        <end position="409"/>
    </location>
</feature>
<feature type="region of interest" description="Disordered" evidence="1">
    <location>
        <begin position="170"/>
        <end position="204"/>
    </location>
</feature>
<evidence type="ECO:0000313" key="2">
    <source>
        <dbReference type="Proteomes" id="UP000504635"/>
    </source>
</evidence>
<feature type="compositionally biased region" description="Polar residues" evidence="1">
    <location>
        <begin position="843"/>
        <end position="855"/>
    </location>
</feature>